<evidence type="ECO:0000313" key="5">
    <source>
        <dbReference type="EMBL" id="SMA49830.1"/>
    </source>
</evidence>
<dbReference type="PANTHER" id="PTHR47894">
    <property type="entry name" value="HTH-TYPE TRANSCRIPTIONAL REGULATOR GADX"/>
    <property type="match status" value="1"/>
</dbReference>
<proteinExistence type="predicted"/>
<protein>
    <submittedName>
        <fullName evidence="5">HTH-type transcriptional regulator VirS</fullName>
    </submittedName>
</protein>
<dbReference type="InterPro" id="IPR018060">
    <property type="entry name" value="HTH_AraC"/>
</dbReference>
<evidence type="ECO:0000256" key="1">
    <source>
        <dbReference type="ARBA" id="ARBA00023015"/>
    </source>
</evidence>
<dbReference type="OrthoDB" id="5722175at2"/>
<feature type="domain" description="HTH araC/xylS-type" evidence="4">
    <location>
        <begin position="236"/>
        <end position="335"/>
    </location>
</feature>
<dbReference type="PANTHER" id="PTHR47894:SF1">
    <property type="entry name" value="HTH-TYPE TRANSCRIPTIONAL REGULATOR VQSM"/>
    <property type="match status" value="1"/>
</dbReference>
<gene>
    <name evidence="5" type="primary">virS_6</name>
    <name evidence="5" type="ORF">EHSB41UT_03620</name>
</gene>
<accession>A0A1X7AP10</accession>
<evidence type="ECO:0000259" key="4">
    <source>
        <dbReference type="PROSITE" id="PS01124"/>
    </source>
</evidence>
<dbReference type="Pfam" id="PF12833">
    <property type="entry name" value="HTH_18"/>
    <property type="match status" value="1"/>
</dbReference>
<dbReference type="SMART" id="SM00342">
    <property type="entry name" value="HTH_ARAC"/>
    <property type="match status" value="1"/>
</dbReference>
<dbReference type="EMBL" id="FWPT01000009">
    <property type="protein sequence ID" value="SMA49830.1"/>
    <property type="molecule type" value="Genomic_DNA"/>
</dbReference>
<dbReference type="InterPro" id="IPR009057">
    <property type="entry name" value="Homeodomain-like_sf"/>
</dbReference>
<sequence>MQQRTFGTGAPISTTSVNIRYTRGLVMALQMLGYPVPGVMVEIEATAGESGRGSVELQNQFWAETIATCDDPLLGLRMGALMEFGHLDVIGYLLLSCDSLEQGLELLESYFPIIGGGGRIELQLPDNLCRIVYKHSFVLGGEQRTGVVMALMAKFGRQLQGAEFGITEVTLVQPGDTTLTAKASELLGCPVRMGQKENSFCFSAELLKRPVCQSHPLVKQQVRTVADQALKQLGTVGLQGQVQKLLADHLHWGREQVADALHLSPRHLSRRLSAEGCSFKQLQEQSRCQVAMEKLCNSSLTSKQLAELLGFNDESAFARAFRRWTGHSPREYRCVRCDNA</sequence>
<dbReference type="Pfam" id="PF12625">
    <property type="entry name" value="Arabinose_bd"/>
    <property type="match status" value="1"/>
</dbReference>
<dbReference type="AlphaFoldDB" id="A0A1X7AP10"/>
<dbReference type="SUPFAM" id="SSF46689">
    <property type="entry name" value="Homeodomain-like"/>
    <property type="match status" value="1"/>
</dbReference>
<organism evidence="5 6">
    <name type="scientific">Parendozoicomonas haliclonae</name>
    <dbReference type="NCBI Taxonomy" id="1960125"/>
    <lineage>
        <taxon>Bacteria</taxon>
        <taxon>Pseudomonadati</taxon>
        <taxon>Pseudomonadota</taxon>
        <taxon>Gammaproteobacteria</taxon>
        <taxon>Oceanospirillales</taxon>
        <taxon>Endozoicomonadaceae</taxon>
        <taxon>Parendozoicomonas</taxon>
    </lineage>
</organism>
<name>A0A1X7AP10_9GAMM</name>
<dbReference type="GO" id="GO:0000976">
    <property type="term" value="F:transcription cis-regulatory region binding"/>
    <property type="evidence" value="ECO:0007669"/>
    <property type="project" value="TreeGrafter"/>
</dbReference>
<dbReference type="Gene3D" id="1.10.10.60">
    <property type="entry name" value="Homeodomain-like"/>
    <property type="match status" value="1"/>
</dbReference>
<keyword evidence="6" id="KW-1185">Reference proteome</keyword>
<reference evidence="5 6" key="1">
    <citation type="submission" date="2017-03" db="EMBL/GenBank/DDBJ databases">
        <authorList>
            <person name="Afonso C.L."/>
            <person name="Miller P.J."/>
            <person name="Scott M.A."/>
            <person name="Spackman E."/>
            <person name="Goraichik I."/>
            <person name="Dimitrov K.M."/>
            <person name="Suarez D.L."/>
            <person name="Swayne D.E."/>
        </authorList>
    </citation>
    <scope>NUCLEOTIDE SEQUENCE [LARGE SCALE GENOMIC DNA]</scope>
    <source>
        <strain evidence="5">SB41UT1</strain>
    </source>
</reference>
<dbReference type="PROSITE" id="PS01124">
    <property type="entry name" value="HTH_ARAC_FAMILY_2"/>
    <property type="match status" value="1"/>
</dbReference>
<keyword evidence="2" id="KW-0238">DNA-binding</keyword>
<dbReference type="GO" id="GO:0003700">
    <property type="term" value="F:DNA-binding transcription factor activity"/>
    <property type="evidence" value="ECO:0007669"/>
    <property type="project" value="InterPro"/>
</dbReference>
<dbReference type="RefSeq" id="WP_087112281.1">
    <property type="nucleotide sequence ID" value="NZ_CBCSCN010000011.1"/>
</dbReference>
<keyword evidence="3" id="KW-0804">Transcription</keyword>
<evidence type="ECO:0000313" key="6">
    <source>
        <dbReference type="Proteomes" id="UP000196573"/>
    </source>
</evidence>
<keyword evidence="1" id="KW-0805">Transcription regulation</keyword>
<dbReference type="GO" id="GO:0005829">
    <property type="term" value="C:cytosol"/>
    <property type="evidence" value="ECO:0007669"/>
    <property type="project" value="TreeGrafter"/>
</dbReference>
<dbReference type="InterPro" id="IPR032687">
    <property type="entry name" value="AraC-type_N"/>
</dbReference>
<dbReference type="Proteomes" id="UP000196573">
    <property type="component" value="Unassembled WGS sequence"/>
</dbReference>
<evidence type="ECO:0000256" key="3">
    <source>
        <dbReference type="ARBA" id="ARBA00023163"/>
    </source>
</evidence>
<evidence type="ECO:0000256" key="2">
    <source>
        <dbReference type="ARBA" id="ARBA00023125"/>
    </source>
</evidence>